<keyword evidence="2" id="KW-1185">Reference proteome</keyword>
<dbReference type="SUPFAM" id="SSF53474">
    <property type="entry name" value="alpha/beta-Hydrolases"/>
    <property type="match status" value="1"/>
</dbReference>
<dbReference type="Proteomes" id="UP000332515">
    <property type="component" value="Unassembled WGS sequence"/>
</dbReference>
<protein>
    <submittedName>
        <fullName evidence="1">Alpha/beta hydrolase</fullName>
    </submittedName>
</protein>
<dbReference type="AlphaFoldDB" id="A0A6A7Y2D4"/>
<keyword evidence="1" id="KW-0378">Hydrolase</keyword>
<dbReference type="Gene3D" id="3.40.50.1820">
    <property type="entry name" value="alpha/beta hydrolase"/>
    <property type="match status" value="1"/>
</dbReference>
<organism evidence="1 2">
    <name type="scientific">Segnochrobactrum spirostomi</name>
    <dbReference type="NCBI Taxonomy" id="2608987"/>
    <lineage>
        <taxon>Bacteria</taxon>
        <taxon>Pseudomonadati</taxon>
        <taxon>Pseudomonadota</taxon>
        <taxon>Alphaproteobacteria</taxon>
        <taxon>Hyphomicrobiales</taxon>
        <taxon>Segnochrobactraceae</taxon>
        <taxon>Segnochrobactrum</taxon>
    </lineage>
</organism>
<evidence type="ECO:0000313" key="1">
    <source>
        <dbReference type="EMBL" id="MQT12537.1"/>
    </source>
</evidence>
<reference evidence="1 2" key="1">
    <citation type="submission" date="2019-09" db="EMBL/GenBank/DDBJ databases">
        <title>Segnochrobactrum spirostomi gen. nov., sp. nov., isolated from the ciliate Spirostomum cf. yagiui and description of a novel family, Segnochrobactraceae fam. nov. within the order Rhizobiales of the class Alphaproteobacteria.</title>
        <authorList>
            <person name="Akter S."/>
            <person name="Shazib S.U.A."/>
            <person name="Shin M.K."/>
        </authorList>
    </citation>
    <scope>NUCLEOTIDE SEQUENCE [LARGE SCALE GENOMIC DNA]</scope>
    <source>
        <strain evidence="1 2">Sp-1</strain>
    </source>
</reference>
<dbReference type="InterPro" id="IPR029058">
    <property type="entry name" value="AB_hydrolase_fold"/>
</dbReference>
<dbReference type="RefSeq" id="WP_153479791.1">
    <property type="nucleotide sequence ID" value="NZ_VWNA01000001.1"/>
</dbReference>
<accession>A0A6A7Y2D4</accession>
<dbReference type="InterPro" id="IPR010662">
    <property type="entry name" value="RBBP9/YdeN"/>
</dbReference>
<dbReference type="GO" id="GO:0016787">
    <property type="term" value="F:hydrolase activity"/>
    <property type="evidence" value="ECO:0007669"/>
    <property type="project" value="UniProtKB-KW"/>
</dbReference>
<comment type="caution">
    <text evidence="1">The sequence shown here is derived from an EMBL/GenBank/DDBJ whole genome shotgun (WGS) entry which is preliminary data.</text>
</comment>
<dbReference type="Pfam" id="PF06821">
    <property type="entry name" value="Ser_hydrolase"/>
    <property type="match status" value="1"/>
</dbReference>
<name>A0A6A7Y2D4_9HYPH</name>
<gene>
    <name evidence="1" type="ORF">F0357_07650</name>
</gene>
<evidence type="ECO:0000313" key="2">
    <source>
        <dbReference type="Proteomes" id="UP000332515"/>
    </source>
</evidence>
<proteinExistence type="predicted"/>
<dbReference type="EMBL" id="VWNA01000001">
    <property type="protein sequence ID" value="MQT12537.1"/>
    <property type="molecule type" value="Genomic_DNA"/>
</dbReference>
<sequence length="183" mass="19593">MSILILPGLNGSSHGHWQRHFVETRAGARIVEQRDWDRPERTEWVATLSAAILQEGRPVVLVAHSLAVALVAHLAATPIARHVAGALLVAPADVETPARTPEAVRNFAPLPRGRLPFRSTLIASRDDPYMDQARARTLAEDWGSLFVDLGNAGHINAASGHGPWPEGLAHLDALVATAGRATA</sequence>